<gene>
    <name evidence="2" type="ORF">AFUS01_LOCUS14423</name>
</gene>
<feature type="region of interest" description="Disordered" evidence="1">
    <location>
        <begin position="1"/>
        <end position="23"/>
    </location>
</feature>
<name>A0A8J2JWP6_9HEXA</name>
<evidence type="ECO:0000256" key="1">
    <source>
        <dbReference type="SAM" id="MobiDB-lite"/>
    </source>
</evidence>
<evidence type="ECO:0000313" key="2">
    <source>
        <dbReference type="EMBL" id="CAG7725468.1"/>
    </source>
</evidence>
<proteinExistence type="predicted"/>
<organism evidence="2 3">
    <name type="scientific">Allacma fusca</name>
    <dbReference type="NCBI Taxonomy" id="39272"/>
    <lineage>
        <taxon>Eukaryota</taxon>
        <taxon>Metazoa</taxon>
        <taxon>Ecdysozoa</taxon>
        <taxon>Arthropoda</taxon>
        <taxon>Hexapoda</taxon>
        <taxon>Collembola</taxon>
        <taxon>Symphypleona</taxon>
        <taxon>Sminthuridae</taxon>
        <taxon>Allacma</taxon>
    </lineage>
</organism>
<sequence>MKGSPESVTEHCQTILVGNKEID</sequence>
<evidence type="ECO:0000313" key="3">
    <source>
        <dbReference type="Proteomes" id="UP000708208"/>
    </source>
</evidence>
<dbReference type="AlphaFoldDB" id="A0A8J2JWP6"/>
<dbReference type="Proteomes" id="UP000708208">
    <property type="component" value="Unassembled WGS sequence"/>
</dbReference>
<accession>A0A8J2JWP6</accession>
<reference evidence="2" key="1">
    <citation type="submission" date="2021-06" db="EMBL/GenBank/DDBJ databases">
        <authorList>
            <person name="Hodson N. C."/>
            <person name="Mongue J. A."/>
            <person name="Jaron S. K."/>
        </authorList>
    </citation>
    <scope>NUCLEOTIDE SEQUENCE</scope>
</reference>
<comment type="caution">
    <text evidence="2">The sequence shown here is derived from an EMBL/GenBank/DDBJ whole genome shotgun (WGS) entry which is preliminary data.</text>
</comment>
<keyword evidence="3" id="KW-1185">Reference proteome</keyword>
<dbReference type="EMBL" id="CAJVCH010122460">
    <property type="protein sequence ID" value="CAG7725468.1"/>
    <property type="molecule type" value="Genomic_DNA"/>
</dbReference>
<feature type="non-terminal residue" evidence="2">
    <location>
        <position position="1"/>
    </location>
</feature>
<protein>
    <submittedName>
        <fullName evidence="2">Uncharacterized protein</fullName>
    </submittedName>
</protein>
<feature type="compositionally biased region" description="Polar residues" evidence="1">
    <location>
        <begin position="1"/>
        <end position="12"/>
    </location>
</feature>